<keyword evidence="3" id="KW-0274">FAD</keyword>
<dbReference type="InterPro" id="IPR051209">
    <property type="entry name" value="FAD-bind_Monooxygenase_sf"/>
</dbReference>
<evidence type="ECO:0000313" key="6">
    <source>
        <dbReference type="Proteomes" id="UP000199614"/>
    </source>
</evidence>
<keyword evidence="6" id="KW-1185">Reference proteome</keyword>
<name>A0A1I5FIZ9_PSUAM</name>
<dbReference type="STRING" id="260086.SAMN05216207_103844"/>
<dbReference type="InterPro" id="IPR020946">
    <property type="entry name" value="Flavin_mOase-like"/>
</dbReference>
<dbReference type="InterPro" id="IPR036188">
    <property type="entry name" value="FAD/NAD-bd_sf"/>
</dbReference>
<protein>
    <submittedName>
        <fullName evidence="5">4-hydroxyacetophenone monooxygenase</fullName>
    </submittedName>
</protein>
<dbReference type="EMBL" id="FOUY01000038">
    <property type="protein sequence ID" value="SFO23589.1"/>
    <property type="molecule type" value="Genomic_DNA"/>
</dbReference>
<evidence type="ECO:0000256" key="3">
    <source>
        <dbReference type="ARBA" id="ARBA00022827"/>
    </source>
</evidence>
<dbReference type="PRINTS" id="PR00368">
    <property type="entry name" value="FADPNR"/>
</dbReference>
<reference evidence="5 6" key="1">
    <citation type="submission" date="2016-10" db="EMBL/GenBank/DDBJ databases">
        <authorList>
            <person name="de Groot N.N."/>
        </authorList>
    </citation>
    <scope>NUCLEOTIDE SEQUENCE [LARGE SCALE GENOMIC DNA]</scope>
    <source>
        <strain evidence="5 6">CGMCC 4.1877</strain>
    </source>
</reference>
<accession>A0A1I5FIZ9</accession>
<gene>
    <name evidence="5" type="ORF">SAMN05216207_103844</name>
</gene>
<keyword evidence="5" id="KW-0503">Monooxygenase</keyword>
<sequence length="631" mass="70066">MGATGSAGSGRVELVEALEHANLPSLVPVLHQLTGDERWLHDPYRPTRSRGMDDNDSGGFAPEVGAEIRAAVADAVEQYEAGRAPAVPAPTGERLRELLELANGEPTPIEYADMLAEDMGFVPAPARTAPPTEITAVIIGAGVSGMLAAIRLAEAGIEHVVLEKNDDVGGGWYENTYPGAGVDTPSHLYSYSFFPRNWSTHFGKRDEVQQYLRDVADGHELRERIEFGTEVVEAVHDEESGNWTTRTADGRAFVSRILISATGALNRPRVPAIPGLDTFTGRIFHTAQWPDDVDLDGRRVAVVGAGASAMQVVPAVAATVGHLTVLQRSPQWIAPNDVYFAPIDRAVHLLMDRVPFYRHWYRARLSWNFNDRVHPSLQVDPAWEHPQRSVNAVNDAHRRVFTRYIESELEGRPDLVEKSVPGYPPFGKRMLLDNGWYRTLRRENVELLTEGVAEITPTGLRGDDGTEVEADVIILATGFHTHRYLWPIEVRGRDGARLADVWGDQDARAHLGITVPGFPNLFLTCGPGTVLGHGGSFITIAECQVRYITDLVVTMAEKGLRTVEVRPEVEDDYTRRHDEAHARMLWTHPGMTNWYRNADGRVVSTMPWRIVDYWRMTHEADLADYRVVPGV</sequence>
<evidence type="ECO:0000256" key="4">
    <source>
        <dbReference type="ARBA" id="ARBA00023002"/>
    </source>
</evidence>
<dbReference type="SUPFAM" id="SSF51905">
    <property type="entry name" value="FAD/NAD(P)-binding domain"/>
    <property type="match status" value="2"/>
</dbReference>
<dbReference type="GO" id="GO:0050660">
    <property type="term" value="F:flavin adenine dinucleotide binding"/>
    <property type="evidence" value="ECO:0007669"/>
    <property type="project" value="InterPro"/>
</dbReference>
<comment type="similarity">
    <text evidence="1">Belongs to the FAD-binding monooxygenase family.</text>
</comment>
<dbReference type="GO" id="GO:0004499">
    <property type="term" value="F:N,N-dimethylaniline monooxygenase activity"/>
    <property type="evidence" value="ECO:0007669"/>
    <property type="project" value="InterPro"/>
</dbReference>
<dbReference type="PANTHER" id="PTHR42877:SF4">
    <property type="entry name" value="FAD_NAD(P)-BINDING DOMAIN-CONTAINING PROTEIN-RELATED"/>
    <property type="match status" value="1"/>
</dbReference>
<evidence type="ECO:0000256" key="2">
    <source>
        <dbReference type="ARBA" id="ARBA00022630"/>
    </source>
</evidence>
<dbReference type="PRINTS" id="PR00469">
    <property type="entry name" value="PNDRDTASEII"/>
</dbReference>
<evidence type="ECO:0000256" key="1">
    <source>
        <dbReference type="ARBA" id="ARBA00010139"/>
    </source>
</evidence>
<keyword evidence="2" id="KW-0285">Flavoprotein</keyword>
<organism evidence="5 6">
    <name type="scientific">Pseudonocardia ammonioxydans</name>
    <dbReference type="NCBI Taxonomy" id="260086"/>
    <lineage>
        <taxon>Bacteria</taxon>
        <taxon>Bacillati</taxon>
        <taxon>Actinomycetota</taxon>
        <taxon>Actinomycetes</taxon>
        <taxon>Pseudonocardiales</taxon>
        <taxon>Pseudonocardiaceae</taxon>
        <taxon>Pseudonocardia</taxon>
    </lineage>
</organism>
<dbReference type="Pfam" id="PF00743">
    <property type="entry name" value="FMO-like"/>
    <property type="match status" value="1"/>
</dbReference>
<dbReference type="PANTHER" id="PTHR42877">
    <property type="entry name" value="L-ORNITHINE N(5)-MONOOXYGENASE-RELATED"/>
    <property type="match status" value="1"/>
</dbReference>
<keyword evidence="4" id="KW-0560">Oxidoreductase</keyword>
<proteinExistence type="inferred from homology"/>
<dbReference type="AlphaFoldDB" id="A0A1I5FIZ9"/>
<evidence type="ECO:0000313" key="5">
    <source>
        <dbReference type="EMBL" id="SFO23589.1"/>
    </source>
</evidence>
<dbReference type="Gene3D" id="3.50.50.60">
    <property type="entry name" value="FAD/NAD(P)-binding domain"/>
    <property type="match status" value="2"/>
</dbReference>
<dbReference type="Proteomes" id="UP000199614">
    <property type="component" value="Unassembled WGS sequence"/>
</dbReference>
<dbReference type="GO" id="GO:0050661">
    <property type="term" value="F:NADP binding"/>
    <property type="evidence" value="ECO:0007669"/>
    <property type="project" value="InterPro"/>
</dbReference>